<dbReference type="AlphaFoldDB" id="A0A8T1ZCW6"/>
<feature type="region of interest" description="Disordered" evidence="2">
    <location>
        <begin position="1034"/>
        <end position="1077"/>
    </location>
</feature>
<feature type="region of interest" description="Disordered" evidence="2">
    <location>
        <begin position="213"/>
        <end position="240"/>
    </location>
</feature>
<organism evidence="3 4">
    <name type="scientific">Arabidopsis suecica</name>
    <name type="common">Swedish thale-cress</name>
    <name type="synonym">Cardaminopsis suecica</name>
    <dbReference type="NCBI Taxonomy" id="45249"/>
    <lineage>
        <taxon>Eukaryota</taxon>
        <taxon>Viridiplantae</taxon>
        <taxon>Streptophyta</taxon>
        <taxon>Embryophyta</taxon>
        <taxon>Tracheophyta</taxon>
        <taxon>Spermatophyta</taxon>
        <taxon>Magnoliopsida</taxon>
        <taxon>eudicotyledons</taxon>
        <taxon>Gunneridae</taxon>
        <taxon>Pentapetalae</taxon>
        <taxon>rosids</taxon>
        <taxon>malvids</taxon>
        <taxon>Brassicales</taxon>
        <taxon>Brassicaceae</taxon>
        <taxon>Camelineae</taxon>
        <taxon>Arabidopsis</taxon>
    </lineage>
</organism>
<feature type="coiled-coil region" evidence="1">
    <location>
        <begin position="724"/>
        <end position="751"/>
    </location>
</feature>
<accession>A0A8T1ZCW6</accession>
<feature type="region of interest" description="Disordered" evidence="2">
    <location>
        <begin position="544"/>
        <end position="563"/>
    </location>
</feature>
<feature type="compositionally biased region" description="Polar residues" evidence="2">
    <location>
        <begin position="231"/>
        <end position="240"/>
    </location>
</feature>
<feature type="compositionally biased region" description="Low complexity" evidence="2">
    <location>
        <begin position="1050"/>
        <end position="1077"/>
    </location>
</feature>
<feature type="compositionally biased region" description="Basic and acidic residues" evidence="2">
    <location>
        <begin position="544"/>
        <end position="559"/>
    </location>
</feature>
<sequence length="1077" mass="121150">MRISSVKAPRIHSDSGDTRRAAPPFRPILRRVFWDPVWVVMVIIKCLGRPPLYRGRMGVFPKHHIRSLHPSERLRLSDRNRSALSTLWPTVTVRRWVSTRSVYRAWLSCRSAHLAELASPPAGLAHIAELASSSSSPSWISSDMLSDNISFVCITPVGVGFHPSLSPSQTLYLGSSSHFSSGYFTKSVRDTLSNSSGYRAQYLGVPEPVVSRYPSPVPRGTRTGRLEVPEPSTSGYPNQSFQIPEPITVILARAGYTRQSPRYPRQSYQSPEAVVRSKGHQNLLFNDNIDFIARELRELLNTDTMADDQNPDLPTNIGAGDAPRNHNQRNGIVPPPVQNNNFEIKSGLIAMVQSNKFHGLPMEDPLDHFDEFDRLYSLTKINGVSEDGFKLRLFPFSLEDCGWIAFPQMAPNFLRYVLSTLTVSAEAGFSLTTSKLLGLFRARDSAAAGIFSMNPIFDRNLIDGMPLNDGPWRKYWFFFRVNPHSVQGLFGFLLPNWSPKLGNQTIPRPTADFLSFFRIVSEGDTNWNSFTLQRIHGAGLAIKDGKTHPLDPPPKEKDVSSLNARDKRKIQAEIKALKDQLSEIGKKKRIAAISKVGSFHRKTLLVDDGSLEAALSSAVDSYGADIPNDLPVATAICSSAQEREREETPPLCTKRKAPDSDTLSNERLKTMEKRLETSSEVFKPGMGRPFLLFRFGGRKSVRCSSVEPAFMETNGMIFHYGNLLHQATREVAKAKKEIDELRLANQSERSEQARALESSFDNMKKILAANEERIRIVDAERDSARSDTLRLESELEEATALLEETNQKTELLIRNKARDIAEAEHNAREEMRGFGRQLIQSIMKFVKDEEVWTKLQSDRAELKSNLDLIGGIESGRILLEDERREVSAELATVESELSSASRPSLDLGPFSLVFGDSPSQFEVGEGSRPYEGSPEIVGRHKALCDKRQRIRRRRRALDERIKKMEREILRLESEPHEWERNGLDIVAIMPTCLRRFLRILDKFHRLSLATSDRSSFVSCSSEFWRLPMLRTEEKEEPEMTTIDDFSGPFDLSSDEGLSSESCSGSSTSLESLSGEDF</sequence>
<evidence type="ECO:0000313" key="4">
    <source>
        <dbReference type="Proteomes" id="UP000694251"/>
    </source>
</evidence>
<dbReference type="EMBL" id="JAEFBJ010000011">
    <property type="protein sequence ID" value="KAG7557035.1"/>
    <property type="molecule type" value="Genomic_DNA"/>
</dbReference>
<evidence type="ECO:0000256" key="1">
    <source>
        <dbReference type="SAM" id="Coils"/>
    </source>
</evidence>
<evidence type="ECO:0000256" key="2">
    <source>
        <dbReference type="SAM" id="MobiDB-lite"/>
    </source>
</evidence>
<feature type="region of interest" description="Disordered" evidence="2">
    <location>
        <begin position="316"/>
        <end position="337"/>
    </location>
</feature>
<name>A0A8T1ZCW6_ARASU</name>
<evidence type="ECO:0000313" key="3">
    <source>
        <dbReference type="EMBL" id="KAG7557035.1"/>
    </source>
</evidence>
<keyword evidence="4" id="KW-1185">Reference proteome</keyword>
<feature type="compositionally biased region" description="Basic and acidic residues" evidence="2">
    <location>
        <begin position="11"/>
        <end position="20"/>
    </location>
</feature>
<feature type="region of interest" description="Disordered" evidence="2">
    <location>
        <begin position="1"/>
        <end position="20"/>
    </location>
</feature>
<feature type="region of interest" description="Disordered" evidence="2">
    <location>
        <begin position="640"/>
        <end position="663"/>
    </location>
</feature>
<dbReference type="InterPro" id="IPR021704">
    <property type="entry name" value="DUF3287"/>
</dbReference>
<dbReference type="OrthoDB" id="1106951at2759"/>
<reference evidence="3 4" key="1">
    <citation type="submission" date="2020-12" db="EMBL/GenBank/DDBJ databases">
        <title>Concerted genomic and epigenomic changes stabilize Arabidopsis allopolyploids.</title>
        <authorList>
            <person name="Chen Z."/>
        </authorList>
    </citation>
    <scope>NUCLEOTIDE SEQUENCE [LARGE SCALE GENOMIC DNA]</scope>
    <source>
        <strain evidence="3">As9502</strain>
        <tissue evidence="3">Leaf</tissue>
    </source>
</reference>
<dbReference type="Proteomes" id="UP000694251">
    <property type="component" value="Chromosome 11"/>
</dbReference>
<comment type="caution">
    <text evidence="3">The sequence shown here is derived from an EMBL/GenBank/DDBJ whole genome shotgun (WGS) entry which is preliminary data.</text>
</comment>
<feature type="coiled-coil region" evidence="1">
    <location>
        <begin position="947"/>
        <end position="981"/>
    </location>
</feature>
<gene>
    <name evidence="3" type="ORF">ISN44_As11g030370</name>
</gene>
<feature type="coiled-coil region" evidence="1">
    <location>
        <begin position="788"/>
        <end position="826"/>
    </location>
</feature>
<dbReference type="Pfam" id="PF11690">
    <property type="entry name" value="DUF3287"/>
    <property type="match status" value="1"/>
</dbReference>
<keyword evidence="1" id="KW-0175">Coiled coil</keyword>
<proteinExistence type="predicted"/>
<protein>
    <submittedName>
        <fullName evidence="3">Uncharacterized protein</fullName>
    </submittedName>
</protein>